<dbReference type="RefSeq" id="WP_258389343.1">
    <property type="nucleotide sequence ID" value="NZ_CP091430.1"/>
</dbReference>
<dbReference type="InterPro" id="IPR019673">
    <property type="entry name" value="Spore_germination_GerPC"/>
</dbReference>
<protein>
    <submittedName>
        <fullName evidence="1">Spore germination protein GerPC</fullName>
    </submittedName>
</protein>
<dbReference type="Proteomes" id="UP001057877">
    <property type="component" value="Chromosome"/>
</dbReference>
<evidence type="ECO:0000313" key="2">
    <source>
        <dbReference type="Proteomes" id="UP001057877"/>
    </source>
</evidence>
<keyword evidence="2" id="KW-1185">Reference proteome</keyword>
<accession>A0ABY5SIN5</accession>
<dbReference type="EMBL" id="CP091430">
    <property type="protein sequence ID" value="UVI33290.1"/>
    <property type="molecule type" value="Genomic_DNA"/>
</dbReference>
<sequence length="208" mass="24602">MHVPQEILQFLQQLNGYMHYQNEQIRQMDAKLQDVIQELKRLKQHNAEPPVIRNEYRFDLLKVEKLEGTLNIGINPNGSDSDSSIEEFAVEQTLDAPSLIEKQYPQLLPDLQQQVDNYLNNGAYDSLNELESQYKYPLDTQYRKFIVEDVKKQTDKRIRDYLKRVRPDDATPEQLTSIQQSVYEDVKRDIEKTFESFMKNMLRKENGT</sequence>
<reference evidence="1" key="1">
    <citation type="submission" date="2022-01" db="EMBL/GenBank/DDBJ databases">
        <title>Paenibacillus spongiae sp. nov., isolated from marine sponge.</title>
        <authorList>
            <person name="Li Z."/>
            <person name="Zhang M."/>
        </authorList>
    </citation>
    <scope>NUCLEOTIDE SEQUENCE</scope>
    <source>
        <strain evidence="1">PHS-Z3</strain>
    </source>
</reference>
<dbReference type="Pfam" id="PF10737">
    <property type="entry name" value="GerPC"/>
    <property type="match status" value="1"/>
</dbReference>
<name>A0ABY5SIN5_9BACL</name>
<gene>
    <name evidence="1" type="ORF">L1F29_16225</name>
</gene>
<proteinExistence type="predicted"/>
<organism evidence="1 2">
    <name type="scientific">Paenibacillus spongiae</name>
    <dbReference type="NCBI Taxonomy" id="2909671"/>
    <lineage>
        <taxon>Bacteria</taxon>
        <taxon>Bacillati</taxon>
        <taxon>Bacillota</taxon>
        <taxon>Bacilli</taxon>
        <taxon>Bacillales</taxon>
        <taxon>Paenibacillaceae</taxon>
        <taxon>Paenibacillus</taxon>
    </lineage>
</organism>
<evidence type="ECO:0000313" key="1">
    <source>
        <dbReference type="EMBL" id="UVI33290.1"/>
    </source>
</evidence>